<comment type="caution">
    <text evidence="2">The sequence shown here is derived from an EMBL/GenBank/DDBJ whole genome shotgun (WGS) entry which is preliminary data.</text>
</comment>
<keyword evidence="3" id="KW-1185">Reference proteome</keyword>
<organism evidence="2 3">
    <name type="scientific">Gordonia sesuvii</name>
    <dbReference type="NCBI Taxonomy" id="3116777"/>
    <lineage>
        <taxon>Bacteria</taxon>
        <taxon>Bacillati</taxon>
        <taxon>Actinomycetota</taxon>
        <taxon>Actinomycetes</taxon>
        <taxon>Mycobacteriales</taxon>
        <taxon>Gordoniaceae</taxon>
        <taxon>Gordonia</taxon>
    </lineage>
</organism>
<feature type="region of interest" description="Disordered" evidence="1">
    <location>
        <begin position="1"/>
        <end position="29"/>
    </location>
</feature>
<evidence type="ECO:0000313" key="2">
    <source>
        <dbReference type="EMBL" id="MEE3849414.1"/>
    </source>
</evidence>
<dbReference type="Proteomes" id="UP001347146">
    <property type="component" value="Unassembled WGS sequence"/>
</dbReference>
<proteinExistence type="predicted"/>
<dbReference type="EMBL" id="JAZDUF010000001">
    <property type="protein sequence ID" value="MEE3849414.1"/>
    <property type="molecule type" value="Genomic_DNA"/>
</dbReference>
<evidence type="ECO:0000256" key="1">
    <source>
        <dbReference type="SAM" id="MobiDB-lite"/>
    </source>
</evidence>
<accession>A0ABU7M8H9</accession>
<gene>
    <name evidence="2" type="ORF">VZC37_03680</name>
</gene>
<name>A0ABU7M8H9_9ACTN</name>
<evidence type="ECO:0000313" key="3">
    <source>
        <dbReference type="Proteomes" id="UP001347146"/>
    </source>
</evidence>
<reference evidence="2 3" key="1">
    <citation type="submission" date="2024-01" db="EMBL/GenBank/DDBJ databases">
        <title>Draft genome sequence of Gordonia sp. LSe1-13.</title>
        <authorList>
            <person name="Suphannarot A."/>
            <person name="Mingma R."/>
        </authorList>
    </citation>
    <scope>NUCLEOTIDE SEQUENCE [LARGE SCALE GENOMIC DNA]</scope>
    <source>
        <strain evidence="2 3">LSe1-13</strain>
    </source>
</reference>
<dbReference type="RefSeq" id="WP_330431046.1">
    <property type="nucleotide sequence ID" value="NZ_JAZDUF010000001.1"/>
</dbReference>
<protein>
    <submittedName>
        <fullName evidence="2">Uncharacterized protein</fullName>
    </submittedName>
</protein>
<sequence length="440" mass="47029">MTTTHAHVVSVLDEPTAHDTRSPAAREVAPHVEDEVRARFLTPDDPDWTNDGAVNCVTGHVSGLTYSSGPGADHIVLHNGSADDLGVLSVPELPDTAGAVFTYLPAGASVDLPTAEFHALQTERVAGRPVLVGQIVESASGENEPEFTLDGPAAGEVDWDERDPDARFWRPGDVDFGVPQTPAFVFADPMAHGVHQTRVGGEVAIHNRGDGPIAVLTVGADGPRDLVVAEPGHSVPVPPGDQVCYVQAPRTDCCPTLLGVLWFVDGEAMPTSLPIPDRRDHLDHHYLTPWSADWDCGYPEQVHLDAEADGVTYQYRTGADTMTIRNTGDAAIAVIYNRGEDRAVAEIAPHGKRTFPVCADADTGQVFSVVGERVDSRPGRAATLDSAGVVIPGSSGQPGTPTNYGSVVIMLGTVVYSAIPKKNLYLAWSDRRRWLRLPHH</sequence>